<comment type="caution">
    <text evidence="3">The sequence shown here is derived from an EMBL/GenBank/DDBJ whole genome shotgun (WGS) entry which is preliminary data.</text>
</comment>
<dbReference type="InterPro" id="IPR002557">
    <property type="entry name" value="Chitin-bd_dom"/>
</dbReference>
<feature type="domain" description="Chitin-binding type-2" evidence="2">
    <location>
        <begin position="23"/>
        <end position="87"/>
    </location>
</feature>
<dbReference type="OrthoDB" id="8194732at2759"/>
<feature type="signal peptide" evidence="1">
    <location>
        <begin position="1"/>
        <end position="16"/>
    </location>
</feature>
<organism evidence="3 4">
    <name type="scientific">Polypedilum vanderplanki</name>
    <name type="common">Sleeping chironomid midge</name>
    <dbReference type="NCBI Taxonomy" id="319348"/>
    <lineage>
        <taxon>Eukaryota</taxon>
        <taxon>Metazoa</taxon>
        <taxon>Ecdysozoa</taxon>
        <taxon>Arthropoda</taxon>
        <taxon>Hexapoda</taxon>
        <taxon>Insecta</taxon>
        <taxon>Pterygota</taxon>
        <taxon>Neoptera</taxon>
        <taxon>Endopterygota</taxon>
        <taxon>Diptera</taxon>
        <taxon>Nematocera</taxon>
        <taxon>Chironomoidea</taxon>
        <taxon>Chironomidae</taxon>
        <taxon>Chironominae</taxon>
        <taxon>Polypedilum</taxon>
        <taxon>Polypedilum</taxon>
    </lineage>
</organism>
<dbReference type="PROSITE" id="PS50940">
    <property type="entry name" value="CHIT_BIND_II"/>
    <property type="match status" value="1"/>
</dbReference>
<name>A0A9J6BYT6_POLVA</name>
<keyword evidence="1" id="KW-0732">Signal</keyword>
<dbReference type="Gene3D" id="2.170.140.10">
    <property type="entry name" value="Chitin binding domain"/>
    <property type="match status" value="1"/>
</dbReference>
<dbReference type="GO" id="GO:0008061">
    <property type="term" value="F:chitin binding"/>
    <property type="evidence" value="ECO:0007669"/>
    <property type="project" value="InterPro"/>
</dbReference>
<dbReference type="EMBL" id="JADBJN010000002">
    <property type="protein sequence ID" value="KAG5675060.1"/>
    <property type="molecule type" value="Genomic_DNA"/>
</dbReference>
<accession>A0A9J6BYT6</accession>
<evidence type="ECO:0000313" key="4">
    <source>
        <dbReference type="Proteomes" id="UP001107558"/>
    </source>
</evidence>
<evidence type="ECO:0000256" key="1">
    <source>
        <dbReference type="SAM" id="SignalP"/>
    </source>
</evidence>
<dbReference type="SMART" id="SM00494">
    <property type="entry name" value="ChtBD2"/>
    <property type="match status" value="1"/>
</dbReference>
<evidence type="ECO:0000259" key="2">
    <source>
        <dbReference type="PROSITE" id="PS50940"/>
    </source>
</evidence>
<reference evidence="3" key="1">
    <citation type="submission" date="2021-03" db="EMBL/GenBank/DDBJ databases">
        <title>Chromosome level genome of the anhydrobiotic midge Polypedilum vanderplanki.</title>
        <authorList>
            <person name="Yoshida Y."/>
            <person name="Kikawada T."/>
            <person name="Gusev O."/>
        </authorList>
    </citation>
    <scope>NUCLEOTIDE SEQUENCE</scope>
    <source>
        <strain evidence="3">NIAS01</strain>
        <tissue evidence="3">Whole body or cell culture</tissue>
    </source>
</reference>
<sequence>MKYILVITLLFNIALSQQNSLPEVNCDDMVAQSGKSYSEIYVPHESDCQRFYQCTNYGLVELKCNKNLVFFPHINGCVVRTKDNCIIWNQWRSLNH</sequence>
<feature type="chain" id="PRO_5039945008" description="Chitin-binding type-2 domain-containing protein" evidence="1">
    <location>
        <begin position="17"/>
        <end position="96"/>
    </location>
</feature>
<evidence type="ECO:0000313" key="3">
    <source>
        <dbReference type="EMBL" id="KAG5675060.1"/>
    </source>
</evidence>
<proteinExistence type="predicted"/>
<gene>
    <name evidence="3" type="ORF">PVAND_004997</name>
</gene>
<dbReference type="AlphaFoldDB" id="A0A9J6BYT6"/>
<protein>
    <recommendedName>
        <fullName evidence="2">Chitin-binding type-2 domain-containing protein</fullName>
    </recommendedName>
</protein>
<dbReference type="InterPro" id="IPR036508">
    <property type="entry name" value="Chitin-bd_dom_sf"/>
</dbReference>
<dbReference type="SUPFAM" id="SSF57625">
    <property type="entry name" value="Invertebrate chitin-binding proteins"/>
    <property type="match status" value="1"/>
</dbReference>
<keyword evidence="4" id="KW-1185">Reference proteome</keyword>
<dbReference type="Pfam" id="PF01607">
    <property type="entry name" value="CBM_14"/>
    <property type="match status" value="1"/>
</dbReference>
<dbReference type="Proteomes" id="UP001107558">
    <property type="component" value="Chromosome 2"/>
</dbReference>
<dbReference type="GO" id="GO:0005576">
    <property type="term" value="C:extracellular region"/>
    <property type="evidence" value="ECO:0007669"/>
    <property type="project" value="InterPro"/>
</dbReference>